<dbReference type="PANTHER" id="PTHR30441:SF8">
    <property type="entry name" value="DUF748 DOMAIN-CONTAINING PROTEIN"/>
    <property type="match status" value="1"/>
</dbReference>
<proteinExistence type="predicted"/>
<evidence type="ECO:0000313" key="3">
    <source>
        <dbReference type="EMBL" id="OIR13470.1"/>
    </source>
</evidence>
<dbReference type="GO" id="GO:0005886">
    <property type="term" value="C:plasma membrane"/>
    <property type="evidence" value="ECO:0007669"/>
    <property type="project" value="TreeGrafter"/>
</dbReference>
<keyword evidence="2" id="KW-0472">Membrane</keyword>
<keyword evidence="2" id="KW-1133">Transmembrane helix</keyword>
<protein>
    <submittedName>
        <fullName evidence="3">AsmA family protein</fullName>
    </submittedName>
</protein>
<organism evidence="3">
    <name type="scientific">mine drainage metagenome</name>
    <dbReference type="NCBI Taxonomy" id="410659"/>
    <lineage>
        <taxon>unclassified sequences</taxon>
        <taxon>metagenomes</taxon>
        <taxon>ecological metagenomes</taxon>
    </lineage>
</organism>
<evidence type="ECO:0000256" key="1">
    <source>
        <dbReference type="SAM" id="MobiDB-lite"/>
    </source>
</evidence>
<reference evidence="3" key="1">
    <citation type="submission" date="2016-10" db="EMBL/GenBank/DDBJ databases">
        <title>Sequence of Gallionella enrichment culture.</title>
        <authorList>
            <person name="Poehlein A."/>
            <person name="Muehling M."/>
            <person name="Daniel R."/>
        </authorList>
    </citation>
    <scope>NUCLEOTIDE SEQUENCE</scope>
</reference>
<feature type="transmembrane region" description="Helical" evidence="2">
    <location>
        <begin position="12"/>
        <end position="36"/>
    </location>
</feature>
<dbReference type="Pfam" id="PF05359">
    <property type="entry name" value="DUF748"/>
    <property type="match status" value="2"/>
</dbReference>
<dbReference type="PANTHER" id="PTHR30441">
    <property type="entry name" value="DUF748 DOMAIN-CONTAINING PROTEIN"/>
    <property type="match status" value="1"/>
</dbReference>
<dbReference type="AlphaFoldDB" id="A0A1J5TNA3"/>
<feature type="compositionally biased region" description="Low complexity" evidence="1">
    <location>
        <begin position="894"/>
        <end position="907"/>
    </location>
</feature>
<dbReference type="EMBL" id="MLJW01000014">
    <property type="protein sequence ID" value="OIR13470.1"/>
    <property type="molecule type" value="Genomic_DNA"/>
</dbReference>
<dbReference type="InterPro" id="IPR052894">
    <property type="entry name" value="AsmA-related"/>
</dbReference>
<sequence>MANMIPSLLSRRLLVWIGGLLIAGALVVYVLAPWLARRILVREASAALGRPVHIESVSINPFRLSVGLSGVSIPDADHSELLGWDRLVVNLSAASLWNGTWSFDEIRLTKGRIHVAVLRDGTTNLAALLAATKAKEKSPEAGPTKAKAPASARPIAISRLVLDDCSASYSDDSAGAHFATTVAPIRATFENLTTRDQESGLCSFSASTDSGERISWSGRVRLQPVVSEGHVALEGIHLAKYARYIDAVAPVRVPSGLLALAFDYKAALGPKGPSVSVSAGHLDLRNLSVSNPGEASNLLEVASVVADGLHADLATRVAGATSVVVSDPSMTLRRFANGRLDLPAPSGLSVPGAPAPAPSGPPWVVEVGALKVSGGRASFADASTPRPVSLQIAGLSMSVDNFSTRPGSRANLDLGLKVQTAGEVHVNGSFGIDPLAADLSLKVSGIDLPAAGPYLAPFVNVIVSGGSARISGHLVASMGSDGRIEGSWKGDAGLAGLDLVDPVASERLLSLGDLAVNGMDVTLSPLAVSIQSVVLKDPSVNAVVLKDKRLNFSLIRPSVPASAAATAPQADGAAAPAPEISIGSVALANARVSFEDRSFQPGFSMALSHLDGRIEGLSSKDLARASVDLSGDLGGSPLKVKGRINPLAKNVYSDVTVACDGIEMPLFTPYAGRYVGYTVSKGQLSLDLRYRLSSDELIAENHVLLDQFYLGDPVQSPDAVKLPIKLGLALLRDREGRINIDMPIRGNLKDPDFRYGKLVWQTVGNLIVKAAASPFSLLAGIVGRKEDLSRIDFDPGRSVLTPEARQRLTDLAKALQERPDLTLEIAPDAWSGADDRGLREVALEGDLRRMKWRELAKEGKAQGDASSVTLTPGEFERYLTAAYLAEHPAAASGAATHAGAPAKAPEPAARERHASERRLAIWRGLMRILRFPSRHRPAPEPVPATSVAATGKAGAPVVPQGPSLIEMRSALLAEQTVTALDREKLSADREARIQAFLTTEGKIPAKRLFIVNAPPSATGQASAAAPGVRFTLK</sequence>
<comment type="caution">
    <text evidence="3">The sequence shown here is derived from an EMBL/GenBank/DDBJ whole genome shotgun (WGS) entry which is preliminary data.</text>
</comment>
<name>A0A1J5TNA3_9ZZZZ</name>
<dbReference type="InterPro" id="IPR008023">
    <property type="entry name" value="DUF748"/>
</dbReference>
<keyword evidence="2" id="KW-0812">Transmembrane</keyword>
<dbReference type="GO" id="GO:0090313">
    <property type="term" value="P:regulation of protein targeting to membrane"/>
    <property type="evidence" value="ECO:0007669"/>
    <property type="project" value="TreeGrafter"/>
</dbReference>
<gene>
    <name evidence="3" type="ORF">GALL_52860</name>
</gene>
<accession>A0A1J5TNA3</accession>
<feature type="region of interest" description="Disordered" evidence="1">
    <location>
        <begin position="894"/>
        <end position="914"/>
    </location>
</feature>
<evidence type="ECO:0000256" key="2">
    <source>
        <dbReference type="SAM" id="Phobius"/>
    </source>
</evidence>